<keyword evidence="5 6" id="KW-0472">Membrane</keyword>
<sequence>MAIVLAGLAGIVLWGKERISQRAIVLKTSSVIKEHAPTSVQPKSAQVYTAKNYDEYTLVTHEKWIVIFLTALIMFIIGYLFYKSIVLSAALSFISLKAPGVWIRNRILKQKKELQLSFKHCLYSISSSLSAGKSVENAFREAIVDLTLIYPDADLAMVQEMEAIVRKVDNGLPIEKALSDLGARAHLDEISNFTEVFNICKRTGGDLVEVVRKTAHMIGDKLQIEQEISVMIAQKRFESKAMCVIPFVIIGFLSFGSPDYMQPLYTLKGHFVMTLALAVIGVAGWLSMKIMNLKV</sequence>
<keyword evidence="4 6" id="KW-1133">Transmembrane helix</keyword>
<feature type="transmembrane region" description="Helical" evidence="6">
    <location>
        <begin position="269"/>
        <end position="288"/>
    </location>
</feature>
<keyword evidence="9" id="KW-1185">Reference proteome</keyword>
<protein>
    <recommendedName>
        <fullName evidence="7">Type II secretion system protein GspF domain-containing protein</fullName>
    </recommendedName>
</protein>
<evidence type="ECO:0000256" key="3">
    <source>
        <dbReference type="ARBA" id="ARBA00022692"/>
    </source>
</evidence>
<dbReference type="EMBL" id="CP011388">
    <property type="protein sequence ID" value="ANE49003.1"/>
    <property type="molecule type" value="Genomic_DNA"/>
</dbReference>
<dbReference type="STRING" id="1178515.SY83_17885"/>
<dbReference type="InterPro" id="IPR018076">
    <property type="entry name" value="T2SS_GspF_dom"/>
</dbReference>
<feature type="transmembrane region" description="Helical" evidence="6">
    <location>
        <begin position="241"/>
        <end position="257"/>
    </location>
</feature>
<evidence type="ECO:0000256" key="6">
    <source>
        <dbReference type="SAM" id="Phobius"/>
    </source>
</evidence>
<evidence type="ECO:0000256" key="5">
    <source>
        <dbReference type="ARBA" id="ARBA00023136"/>
    </source>
</evidence>
<gene>
    <name evidence="8" type="ORF">SY83_17885</name>
</gene>
<evidence type="ECO:0000313" key="8">
    <source>
        <dbReference type="EMBL" id="ANE49003.1"/>
    </source>
</evidence>
<comment type="subcellular location">
    <subcellularLocation>
        <location evidence="1">Cell membrane</location>
        <topology evidence="1">Multi-pass membrane protein</topology>
    </subcellularLocation>
</comment>
<dbReference type="PANTHER" id="PTHR35007:SF1">
    <property type="entry name" value="PILUS ASSEMBLY PROTEIN"/>
    <property type="match status" value="1"/>
</dbReference>
<evidence type="ECO:0000256" key="2">
    <source>
        <dbReference type="ARBA" id="ARBA00022475"/>
    </source>
</evidence>
<dbReference type="AlphaFoldDB" id="A0A172TQG4"/>
<accession>A0A172TQG4</accession>
<feature type="domain" description="Type II secretion system protein GspF" evidence="7">
    <location>
        <begin position="125"/>
        <end position="253"/>
    </location>
</feature>
<evidence type="ECO:0000259" key="7">
    <source>
        <dbReference type="Pfam" id="PF00482"/>
    </source>
</evidence>
<dbReference type="KEGG" id="pswu:SY83_17885"/>
<keyword evidence="2" id="KW-1003">Cell membrane</keyword>
<feature type="transmembrane region" description="Helical" evidence="6">
    <location>
        <begin position="64"/>
        <end position="82"/>
    </location>
</feature>
<dbReference type="PANTHER" id="PTHR35007">
    <property type="entry name" value="INTEGRAL MEMBRANE PROTEIN-RELATED"/>
    <property type="match status" value="1"/>
</dbReference>
<reference evidence="8 9" key="1">
    <citation type="submission" date="2015-01" db="EMBL/GenBank/DDBJ databases">
        <title>Paenibacillus swuensis/DY6/whole genome sequencing.</title>
        <authorList>
            <person name="Kim M.K."/>
            <person name="Srinivasan S."/>
            <person name="Lee J.-J."/>
        </authorList>
    </citation>
    <scope>NUCLEOTIDE SEQUENCE [LARGE SCALE GENOMIC DNA]</scope>
    <source>
        <strain evidence="8 9">DY6</strain>
    </source>
</reference>
<organism evidence="8 9">
    <name type="scientific">Paenibacillus swuensis</name>
    <dbReference type="NCBI Taxonomy" id="1178515"/>
    <lineage>
        <taxon>Bacteria</taxon>
        <taxon>Bacillati</taxon>
        <taxon>Bacillota</taxon>
        <taxon>Bacilli</taxon>
        <taxon>Bacillales</taxon>
        <taxon>Paenibacillaceae</taxon>
        <taxon>Paenibacillus</taxon>
    </lineage>
</organism>
<evidence type="ECO:0000256" key="4">
    <source>
        <dbReference type="ARBA" id="ARBA00022989"/>
    </source>
</evidence>
<evidence type="ECO:0000313" key="9">
    <source>
        <dbReference type="Proteomes" id="UP000076927"/>
    </source>
</evidence>
<dbReference type="Proteomes" id="UP000076927">
    <property type="component" value="Chromosome"/>
</dbReference>
<keyword evidence="3 6" id="KW-0812">Transmembrane</keyword>
<dbReference type="PATRIC" id="fig|1178515.4.peg.3604"/>
<dbReference type="Pfam" id="PF00482">
    <property type="entry name" value="T2SSF"/>
    <property type="match status" value="1"/>
</dbReference>
<evidence type="ECO:0000256" key="1">
    <source>
        <dbReference type="ARBA" id="ARBA00004651"/>
    </source>
</evidence>
<dbReference type="GO" id="GO:0005886">
    <property type="term" value="C:plasma membrane"/>
    <property type="evidence" value="ECO:0007669"/>
    <property type="project" value="UniProtKB-SubCell"/>
</dbReference>
<name>A0A172TQG4_9BACL</name>
<proteinExistence type="predicted"/>